<dbReference type="AlphaFoldDB" id="A0A9W4IN66"/>
<comment type="caution">
    <text evidence="1">The sequence shown here is derived from an EMBL/GenBank/DDBJ whole genome shotgun (WGS) entry which is preliminary data.</text>
</comment>
<gene>
    <name evidence="1" type="ORF">PSALAMII_LOCUS2008</name>
</gene>
<dbReference type="EMBL" id="CAJVPG010000077">
    <property type="protein sequence ID" value="CAG8306574.1"/>
    <property type="molecule type" value="Genomic_DNA"/>
</dbReference>
<sequence>MSRPGDFDHMIGTDFALAQSLLSPPGALRLDDVLSECYKTFGADERDIECQPPFAVLKFACHSTTNPTQHGFIRMYIQIPYDRTLRSSREIRELQAEDSPVHKEYEALTTLSKSKCKATPELLGYGQERQGPEAYVPNGYSTYVAWQRVPGSPLDFGFFWLEENRQYRDEVRAAFAVAYKELNKYGWQPAIRAPRKLIYDSCSKTM</sequence>
<evidence type="ECO:0000313" key="1">
    <source>
        <dbReference type="EMBL" id="CAG8306574.1"/>
    </source>
</evidence>
<keyword evidence="2" id="KW-1185">Reference proteome</keyword>
<organism evidence="1 2">
    <name type="scientific">Penicillium salamii</name>
    <dbReference type="NCBI Taxonomy" id="1612424"/>
    <lineage>
        <taxon>Eukaryota</taxon>
        <taxon>Fungi</taxon>
        <taxon>Dikarya</taxon>
        <taxon>Ascomycota</taxon>
        <taxon>Pezizomycotina</taxon>
        <taxon>Eurotiomycetes</taxon>
        <taxon>Eurotiomycetidae</taxon>
        <taxon>Eurotiales</taxon>
        <taxon>Aspergillaceae</taxon>
        <taxon>Penicillium</taxon>
    </lineage>
</organism>
<evidence type="ECO:0000313" key="2">
    <source>
        <dbReference type="Proteomes" id="UP001152649"/>
    </source>
</evidence>
<reference evidence="1" key="1">
    <citation type="submission" date="2021-07" db="EMBL/GenBank/DDBJ databases">
        <authorList>
            <person name="Branca A.L. A."/>
        </authorList>
    </citation>
    <scope>NUCLEOTIDE SEQUENCE</scope>
</reference>
<accession>A0A9W4IN66</accession>
<name>A0A9W4IN66_9EURO</name>
<proteinExistence type="predicted"/>
<dbReference type="Proteomes" id="UP001152649">
    <property type="component" value="Unassembled WGS sequence"/>
</dbReference>
<dbReference type="OrthoDB" id="5401170at2759"/>
<protein>
    <submittedName>
        <fullName evidence="1">Uncharacterized protein</fullName>
    </submittedName>
</protein>